<sequence>MEKIDLRSVLDYERHIIRRDAVKMIKRGDKKKDVAKFYGVHVNTVRDWWKLYKKEGKKSLTYKKRGVKSEDRKLLNTEQELEIQKMITDTMPDQLKLDFALWTTKAIKELIMREFTICIGRRAIGNYLKNWGFTPQKPKKRAYEQSSTKVKRWLEEEYPLIKKKAKEQKATIHWGDETGVRNTNQHGRSFAPKGKTPIKKHMSKRFSINMISTVTNQGLVQFMIYKENMNADVLIKFLNQLIKRQDNKVFLILDNLRVHHSKIVKKWEQEHKTEIELFYLPSYSPDRNPDEYLNCDLKYGLSEKPAPKTVEKLKENLENHMSMLQENSHRVAKYFKHPAIKYAA</sequence>
<dbReference type="Gene3D" id="3.30.420.10">
    <property type="entry name" value="Ribonuclease H-like superfamily/Ribonuclease H"/>
    <property type="match status" value="1"/>
</dbReference>
<dbReference type="SUPFAM" id="SSF46689">
    <property type="entry name" value="Homeodomain-like"/>
    <property type="match status" value="1"/>
</dbReference>
<dbReference type="Gene3D" id="1.10.10.10">
    <property type="entry name" value="Winged helix-like DNA-binding domain superfamily/Winged helix DNA-binding domain"/>
    <property type="match status" value="1"/>
</dbReference>
<gene>
    <name evidence="3" type="ORF">MNBD_GAMMA03-929</name>
</gene>
<dbReference type="EMBL" id="UOFC01000137">
    <property type="protein sequence ID" value="VAW47353.1"/>
    <property type="molecule type" value="Genomic_DNA"/>
</dbReference>
<feature type="domain" description="Tc1-like transposase DDE" evidence="1">
    <location>
        <begin position="172"/>
        <end position="314"/>
    </location>
</feature>
<dbReference type="InterPro" id="IPR036397">
    <property type="entry name" value="RNaseH_sf"/>
</dbReference>
<dbReference type="Pfam" id="PF13384">
    <property type="entry name" value="HTH_23"/>
    <property type="match status" value="1"/>
</dbReference>
<proteinExistence type="predicted"/>
<dbReference type="GO" id="GO:0003676">
    <property type="term" value="F:nucleic acid binding"/>
    <property type="evidence" value="ECO:0007669"/>
    <property type="project" value="InterPro"/>
</dbReference>
<organism evidence="3">
    <name type="scientific">hydrothermal vent metagenome</name>
    <dbReference type="NCBI Taxonomy" id="652676"/>
    <lineage>
        <taxon>unclassified sequences</taxon>
        <taxon>metagenomes</taxon>
        <taxon>ecological metagenomes</taxon>
    </lineage>
</organism>
<dbReference type="InterPro" id="IPR009057">
    <property type="entry name" value="Homeodomain-like_sf"/>
</dbReference>
<accession>A0A3B0W4R9</accession>
<evidence type="ECO:0000259" key="1">
    <source>
        <dbReference type="Pfam" id="PF13358"/>
    </source>
</evidence>
<dbReference type="InterPro" id="IPR036388">
    <property type="entry name" value="WH-like_DNA-bd_sf"/>
</dbReference>
<dbReference type="InterPro" id="IPR038717">
    <property type="entry name" value="Tc1-like_DDE_dom"/>
</dbReference>
<evidence type="ECO:0000259" key="2">
    <source>
        <dbReference type="Pfam" id="PF13592"/>
    </source>
</evidence>
<protein>
    <submittedName>
        <fullName evidence="3">Mobile element protein</fullName>
    </submittedName>
</protein>
<dbReference type="PANTHER" id="PTHR46564">
    <property type="entry name" value="TRANSPOSASE"/>
    <property type="match status" value="1"/>
</dbReference>
<dbReference type="InterPro" id="IPR047655">
    <property type="entry name" value="Transpos_IS630-like"/>
</dbReference>
<dbReference type="PANTHER" id="PTHR46564:SF1">
    <property type="entry name" value="TRANSPOSASE"/>
    <property type="match status" value="1"/>
</dbReference>
<reference evidence="3" key="1">
    <citation type="submission" date="2018-06" db="EMBL/GenBank/DDBJ databases">
        <authorList>
            <person name="Zhirakovskaya E."/>
        </authorList>
    </citation>
    <scope>NUCLEOTIDE SEQUENCE</scope>
</reference>
<evidence type="ECO:0000313" key="3">
    <source>
        <dbReference type="EMBL" id="VAW47353.1"/>
    </source>
</evidence>
<dbReference type="AlphaFoldDB" id="A0A3B0W4R9"/>
<feature type="domain" description="Winged helix-turn helix" evidence="2">
    <location>
        <begin position="98"/>
        <end position="157"/>
    </location>
</feature>
<dbReference type="NCBIfam" id="NF033545">
    <property type="entry name" value="transpos_IS630"/>
    <property type="match status" value="1"/>
</dbReference>
<dbReference type="Pfam" id="PF13358">
    <property type="entry name" value="DDE_3"/>
    <property type="match status" value="1"/>
</dbReference>
<dbReference type="Pfam" id="PF13592">
    <property type="entry name" value="HTH_33"/>
    <property type="match status" value="1"/>
</dbReference>
<name>A0A3B0W4R9_9ZZZZ</name>
<dbReference type="InterPro" id="IPR025959">
    <property type="entry name" value="Winged_HTH_dom"/>
</dbReference>